<organism evidence="1 2">
    <name type="scientific">Ruminiclostridium hungatei</name>
    <name type="common">Clostridium hungatei</name>
    <dbReference type="NCBI Taxonomy" id="48256"/>
    <lineage>
        <taxon>Bacteria</taxon>
        <taxon>Bacillati</taxon>
        <taxon>Bacillota</taxon>
        <taxon>Clostridia</taxon>
        <taxon>Eubacteriales</taxon>
        <taxon>Oscillospiraceae</taxon>
        <taxon>Ruminiclostridium</taxon>
    </lineage>
</organism>
<dbReference type="RefSeq" id="WP_080063676.1">
    <property type="nucleotide sequence ID" value="NZ_MZGX01000006.1"/>
</dbReference>
<keyword evidence="2" id="KW-1185">Reference proteome</keyword>
<dbReference type="OrthoDB" id="2112405at2"/>
<gene>
    <name evidence="1" type="ORF">CLHUN_12260</name>
</gene>
<evidence type="ECO:0000313" key="1">
    <source>
        <dbReference type="EMBL" id="OPX44994.1"/>
    </source>
</evidence>
<dbReference type="Proteomes" id="UP000191554">
    <property type="component" value="Unassembled WGS sequence"/>
</dbReference>
<protein>
    <recommendedName>
        <fullName evidence="3">WYL domain-containing protein</fullName>
    </recommendedName>
</protein>
<proteinExistence type="predicted"/>
<dbReference type="AlphaFoldDB" id="A0A1V4SME5"/>
<dbReference type="EMBL" id="MZGX01000006">
    <property type="protein sequence ID" value="OPX44994.1"/>
    <property type="molecule type" value="Genomic_DNA"/>
</dbReference>
<comment type="caution">
    <text evidence="1">The sequence shown here is derived from an EMBL/GenBank/DDBJ whole genome shotgun (WGS) entry which is preliminary data.</text>
</comment>
<accession>A0A1V4SME5</accession>
<reference evidence="1 2" key="1">
    <citation type="submission" date="2017-03" db="EMBL/GenBank/DDBJ databases">
        <title>Genome sequence of Clostridium hungatei DSM 14427.</title>
        <authorList>
            <person name="Poehlein A."/>
            <person name="Daniel R."/>
        </authorList>
    </citation>
    <scope>NUCLEOTIDE SEQUENCE [LARGE SCALE GENOMIC DNA]</scope>
    <source>
        <strain evidence="1 2">DSM 14427</strain>
    </source>
</reference>
<sequence length="74" mass="8719">MVEYFLKASLERNRIINIIYLKNNEITERNIKVFAIDRGNVKAFCLLRKQNRVFKIENILSAGFAVSRPMRMAE</sequence>
<dbReference type="STRING" id="48256.CLHUN_12260"/>
<evidence type="ECO:0000313" key="2">
    <source>
        <dbReference type="Proteomes" id="UP000191554"/>
    </source>
</evidence>
<evidence type="ECO:0008006" key="3">
    <source>
        <dbReference type="Google" id="ProtNLM"/>
    </source>
</evidence>
<name>A0A1V4SME5_RUMHU</name>